<proteinExistence type="predicted"/>
<keyword evidence="2" id="KW-1185">Reference proteome</keyword>
<name>A0AAD7Q5V7_QUISA</name>
<reference evidence="1" key="1">
    <citation type="journal article" date="2023" name="Science">
        <title>Elucidation of the pathway for biosynthesis of saponin adjuvants from the soapbark tree.</title>
        <authorList>
            <person name="Reed J."/>
            <person name="Orme A."/>
            <person name="El-Demerdash A."/>
            <person name="Owen C."/>
            <person name="Martin L.B.B."/>
            <person name="Misra R.C."/>
            <person name="Kikuchi S."/>
            <person name="Rejzek M."/>
            <person name="Martin A.C."/>
            <person name="Harkess A."/>
            <person name="Leebens-Mack J."/>
            <person name="Louveau T."/>
            <person name="Stephenson M.J."/>
            <person name="Osbourn A."/>
        </authorList>
    </citation>
    <scope>NUCLEOTIDE SEQUENCE</scope>
    <source>
        <strain evidence="1">S10</strain>
    </source>
</reference>
<protein>
    <submittedName>
        <fullName evidence="1">Mitochondrial import inner membrane translocase subunit TIM14-1</fullName>
    </submittedName>
</protein>
<dbReference type="EMBL" id="JARAOO010000003">
    <property type="protein sequence ID" value="KAJ7975106.1"/>
    <property type="molecule type" value="Genomic_DNA"/>
</dbReference>
<dbReference type="KEGG" id="qsa:O6P43_005072"/>
<evidence type="ECO:0000313" key="1">
    <source>
        <dbReference type="EMBL" id="KAJ7975106.1"/>
    </source>
</evidence>
<evidence type="ECO:0000313" key="2">
    <source>
        <dbReference type="Proteomes" id="UP001163823"/>
    </source>
</evidence>
<accession>A0AAD7Q5V7</accession>
<dbReference type="AlphaFoldDB" id="A0AAD7Q5V7"/>
<organism evidence="1 2">
    <name type="scientific">Quillaja saponaria</name>
    <name type="common">Soap bark tree</name>
    <dbReference type="NCBI Taxonomy" id="32244"/>
    <lineage>
        <taxon>Eukaryota</taxon>
        <taxon>Viridiplantae</taxon>
        <taxon>Streptophyta</taxon>
        <taxon>Embryophyta</taxon>
        <taxon>Tracheophyta</taxon>
        <taxon>Spermatophyta</taxon>
        <taxon>Magnoliopsida</taxon>
        <taxon>eudicotyledons</taxon>
        <taxon>Gunneridae</taxon>
        <taxon>Pentapetalae</taxon>
        <taxon>rosids</taxon>
        <taxon>fabids</taxon>
        <taxon>Fabales</taxon>
        <taxon>Quillajaceae</taxon>
        <taxon>Quillaja</taxon>
    </lineage>
</organism>
<comment type="caution">
    <text evidence="1">The sequence shown here is derived from an EMBL/GenBank/DDBJ whole genome shotgun (WGS) entry which is preliminary data.</text>
</comment>
<sequence>MHAVNDSLQVIFADFEIGLKSKVLVIDCYMYKATPFWAGFAAALAGRYSIQVWQAFKAWPPKPRIHKFYDGGFQQQP</sequence>
<dbReference type="Proteomes" id="UP001163823">
    <property type="component" value="Chromosome 3"/>
</dbReference>
<gene>
    <name evidence="1" type="ORF">O6P43_005072</name>
</gene>